<organism evidence="1 2">
    <name type="scientific">Armadillidium nasatum</name>
    <dbReference type="NCBI Taxonomy" id="96803"/>
    <lineage>
        <taxon>Eukaryota</taxon>
        <taxon>Metazoa</taxon>
        <taxon>Ecdysozoa</taxon>
        <taxon>Arthropoda</taxon>
        <taxon>Crustacea</taxon>
        <taxon>Multicrustacea</taxon>
        <taxon>Malacostraca</taxon>
        <taxon>Eumalacostraca</taxon>
        <taxon>Peracarida</taxon>
        <taxon>Isopoda</taxon>
        <taxon>Oniscidea</taxon>
        <taxon>Crinocheta</taxon>
        <taxon>Armadillidiidae</taxon>
        <taxon>Armadillidium</taxon>
    </lineage>
</organism>
<evidence type="ECO:0000313" key="2">
    <source>
        <dbReference type="Proteomes" id="UP000326759"/>
    </source>
</evidence>
<gene>
    <name evidence="1" type="ORF">Anas_09040</name>
</gene>
<accession>A0A5N5SUE8</accession>
<reference evidence="1 2" key="1">
    <citation type="journal article" date="2019" name="PLoS Biol.">
        <title>Sex chromosomes control vertical transmission of feminizing Wolbachia symbionts in an isopod.</title>
        <authorList>
            <person name="Becking T."/>
            <person name="Chebbi M.A."/>
            <person name="Giraud I."/>
            <person name="Moumen B."/>
            <person name="Laverre T."/>
            <person name="Caubet Y."/>
            <person name="Peccoud J."/>
            <person name="Gilbert C."/>
            <person name="Cordaux R."/>
        </authorList>
    </citation>
    <scope>NUCLEOTIDE SEQUENCE [LARGE SCALE GENOMIC DNA]</scope>
    <source>
        <strain evidence="1">ANa2</strain>
        <tissue evidence="1">Whole body excluding digestive tract and cuticle</tissue>
    </source>
</reference>
<keyword evidence="2" id="KW-1185">Reference proteome</keyword>
<sequence length="131" mass="15014">MAVPSGFGSGTSLSTQIARQVQRMGRRSEYIPEKKTNRLKYFYAEIPKAMPRIGRRADVTFEESEGPKSRRGHHLLTLLKPISKFDRGEKKQPTLRDLLLLKAFFDTFLSRKNFPKDDEVFGDSNKNIHGS</sequence>
<protein>
    <submittedName>
        <fullName evidence="1">Uncharacterized protein</fullName>
    </submittedName>
</protein>
<dbReference type="EMBL" id="SEYY01020051">
    <property type="protein sequence ID" value="KAB7497642.1"/>
    <property type="molecule type" value="Genomic_DNA"/>
</dbReference>
<name>A0A5N5SUE8_9CRUS</name>
<comment type="caution">
    <text evidence="1">The sequence shown here is derived from an EMBL/GenBank/DDBJ whole genome shotgun (WGS) entry which is preliminary data.</text>
</comment>
<proteinExistence type="predicted"/>
<dbReference type="AlphaFoldDB" id="A0A5N5SUE8"/>
<dbReference type="Proteomes" id="UP000326759">
    <property type="component" value="Unassembled WGS sequence"/>
</dbReference>
<evidence type="ECO:0000313" key="1">
    <source>
        <dbReference type="EMBL" id="KAB7497642.1"/>
    </source>
</evidence>